<dbReference type="EMBL" id="CABPRJ010001962">
    <property type="protein sequence ID" value="VVC42571.1"/>
    <property type="molecule type" value="Genomic_DNA"/>
</dbReference>
<protein>
    <submittedName>
        <fullName evidence="2">DDE superfamily endonuclease domain</fullName>
    </submittedName>
</protein>
<dbReference type="GO" id="GO:0003676">
    <property type="term" value="F:nucleic acid binding"/>
    <property type="evidence" value="ECO:0007669"/>
    <property type="project" value="InterPro"/>
</dbReference>
<name>A0A5E4NJL9_9HEMI</name>
<keyword evidence="2" id="KW-0540">Nuclease</keyword>
<feature type="domain" description="DDE-1" evidence="1">
    <location>
        <begin position="1"/>
        <end position="80"/>
    </location>
</feature>
<feature type="non-terminal residue" evidence="2">
    <location>
        <position position="1"/>
    </location>
</feature>
<dbReference type="AlphaFoldDB" id="A0A5E4NJL9"/>
<dbReference type="InterPro" id="IPR004875">
    <property type="entry name" value="DDE_SF_endonuclease_dom"/>
</dbReference>
<proteinExistence type="predicted"/>
<keyword evidence="2" id="KW-0255">Endonuclease</keyword>
<dbReference type="Proteomes" id="UP000325440">
    <property type="component" value="Unassembled WGS sequence"/>
</dbReference>
<gene>
    <name evidence="2" type="ORF">CINCED_3A008474</name>
</gene>
<keyword evidence="2" id="KW-0378">Hydrolase</keyword>
<sequence>FLPPNTTSIIKPLDMGIIKNLKVSYRMKLVNFILEKIEGKLFDPAATANQISGKINILQVTQFVSESWQEISCTTVMNCFARCGFSNFVCPQLELTELNEQFLLIQNYNEFENIDENAPCFDNNEDICVML</sequence>
<evidence type="ECO:0000313" key="2">
    <source>
        <dbReference type="EMBL" id="VVC42571.1"/>
    </source>
</evidence>
<dbReference type="OrthoDB" id="6616673at2759"/>
<accession>A0A5E4NJL9</accession>
<evidence type="ECO:0000313" key="3">
    <source>
        <dbReference type="Proteomes" id="UP000325440"/>
    </source>
</evidence>
<organism evidence="2 3">
    <name type="scientific">Cinara cedri</name>
    <dbReference type="NCBI Taxonomy" id="506608"/>
    <lineage>
        <taxon>Eukaryota</taxon>
        <taxon>Metazoa</taxon>
        <taxon>Ecdysozoa</taxon>
        <taxon>Arthropoda</taxon>
        <taxon>Hexapoda</taxon>
        <taxon>Insecta</taxon>
        <taxon>Pterygota</taxon>
        <taxon>Neoptera</taxon>
        <taxon>Paraneoptera</taxon>
        <taxon>Hemiptera</taxon>
        <taxon>Sternorrhyncha</taxon>
        <taxon>Aphidomorpha</taxon>
        <taxon>Aphidoidea</taxon>
        <taxon>Aphididae</taxon>
        <taxon>Lachninae</taxon>
        <taxon>Cinara</taxon>
    </lineage>
</organism>
<reference evidence="2 3" key="1">
    <citation type="submission" date="2019-08" db="EMBL/GenBank/DDBJ databases">
        <authorList>
            <person name="Alioto T."/>
            <person name="Alioto T."/>
            <person name="Gomez Garrido J."/>
        </authorList>
    </citation>
    <scope>NUCLEOTIDE SEQUENCE [LARGE SCALE GENOMIC DNA]</scope>
</reference>
<keyword evidence="3" id="KW-1185">Reference proteome</keyword>
<evidence type="ECO:0000259" key="1">
    <source>
        <dbReference type="Pfam" id="PF03184"/>
    </source>
</evidence>
<dbReference type="GO" id="GO:0004519">
    <property type="term" value="F:endonuclease activity"/>
    <property type="evidence" value="ECO:0007669"/>
    <property type="project" value="UniProtKB-KW"/>
</dbReference>
<dbReference type="Pfam" id="PF03184">
    <property type="entry name" value="DDE_1"/>
    <property type="match status" value="1"/>
</dbReference>